<dbReference type="GO" id="GO:0005102">
    <property type="term" value="F:signaling receptor binding"/>
    <property type="evidence" value="ECO:0007669"/>
    <property type="project" value="TreeGrafter"/>
</dbReference>
<gene>
    <name evidence="6" type="primary">LOC120439801</name>
</gene>
<dbReference type="InterPro" id="IPR013783">
    <property type="entry name" value="Ig-like_fold"/>
</dbReference>
<organism evidence="6 7">
    <name type="scientific">Oreochromis aureus</name>
    <name type="common">Israeli tilapia</name>
    <name type="synonym">Chromis aureus</name>
    <dbReference type="NCBI Taxonomy" id="47969"/>
    <lineage>
        <taxon>Eukaryota</taxon>
        <taxon>Metazoa</taxon>
        <taxon>Chordata</taxon>
        <taxon>Craniata</taxon>
        <taxon>Vertebrata</taxon>
        <taxon>Euteleostomi</taxon>
        <taxon>Actinopterygii</taxon>
        <taxon>Neopterygii</taxon>
        <taxon>Teleostei</taxon>
        <taxon>Neoteleostei</taxon>
        <taxon>Acanthomorphata</taxon>
        <taxon>Ovalentaria</taxon>
        <taxon>Cichlomorphae</taxon>
        <taxon>Cichliformes</taxon>
        <taxon>Cichlidae</taxon>
        <taxon>African cichlids</taxon>
        <taxon>Pseudocrenilabrinae</taxon>
        <taxon>Oreochromini</taxon>
        <taxon>Oreochromis</taxon>
    </lineage>
</organism>
<sequence length="290" mass="32357">MCILLYRLVKKMKIQEFLYFCLVLVTASAKGHENGRGVITVVVPEGRDAILPCSLRTKLSLQHEVFDWKKDGQKEVFLYSARDEYNNGRPGQDEQFKGRVSHFPEELKLGNASIVIRNTKLVDSGNYSCIIPHLQPKEQSFNIKLIVERVFKDRSGDVTGAAPKPFVGILSITEDGALLKCEVPGAFPKPSVEWKDSDGNILPAEEPRVSYRGDRYYVSLLITVTKTDTNVFRCVATQQEISHVTDDEIYVPHCGKTAENCCGVGVVVAAFCGGVLITAILFVVIKYIRR</sequence>
<dbReference type="InterPro" id="IPR013106">
    <property type="entry name" value="Ig_V-set"/>
</dbReference>
<feature type="transmembrane region" description="Helical" evidence="4">
    <location>
        <begin position="263"/>
        <end position="285"/>
    </location>
</feature>
<reference evidence="7" key="1">
    <citation type="submission" date="2020-03" db="EMBL/GenBank/DDBJ databases">
        <title>Evolution of repeat sequences and sex chromosomes of tilapia species revealed by chromosome-level genomes.</title>
        <authorList>
            <person name="Xu L."/>
            <person name="Tao W."/>
            <person name="Wang D."/>
            <person name="Zhou Q."/>
        </authorList>
    </citation>
    <scope>NUCLEOTIDE SEQUENCE [LARGE SCALE GENOMIC DNA]</scope>
    <source>
        <strain evidence="7">Israel</strain>
    </source>
</reference>
<dbReference type="GO" id="GO:0001817">
    <property type="term" value="P:regulation of cytokine production"/>
    <property type="evidence" value="ECO:0007669"/>
    <property type="project" value="TreeGrafter"/>
</dbReference>
<keyword evidence="3" id="KW-0393">Immunoglobulin domain</keyword>
<dbReference type="SMART" id="SM00409">
    <property type="entry name" value="IG"/>
    <property type="match status" value="2"/>
</dbReference>
<evidence type="ECO:0000256" key="4">
    <source>
        <dbReference type="SAM" id="Phobius"/>
    </source>
</evidence>
<dbReference type="KEGG" id="oau:120439801"/>
<keyword evidence="7" id="KW-1185">Reference proteome</keyword>
<dbReference type="Proteomes" id="UP000472276">
    <property type="component" value="Unassembled WGS sequence"/>
</dbReference>
<dbReference type="Gene3D" id="2.60.40.10">
    <property type="entry name" value="Immunoglobulins"/>
    <property type="match status" value="2"/>
</dbReference>
<dbReference type="CDD" id="cd00096">
    <property type="entry name" value="Ig"/>
    <property type="match status" value="1"/>
</dbReference>
<evidence type="ECO:0000313" key="6">
    <source>
        <dbReference type="Ensembl" id="ENSOABP00000069110.1"/>
    </source>
</evidence>
<dbReference type="InterPro" id="IPR050504">
    <property type="entry name" value="IgSF_BTN/MOG"/>
</dbReference>
<dbReference type="InterPro" id="IPR007110">
    <property type="entry name" value="Ig-like_dom"/>
</dbReference>
<dbReference type="RefSeq" id="XP_039466814.1">
    <property type="nucleotide sequence ID" value="XM_039610880.1"/>
</dbReference>
<evidence type="ECO:0000259" key="5">
    <source>
        <dbReference type="PROSITE" id="PS50835"/>
    </source>
</evidence>
<evidence type="ECO:0000256" key="1">
    <source>
        <dbReference type="ARBA" id="ARBA00004370"/>
    </source>
</evidence>
<evidence type="ECO:0000256" key="3">
    <source>
        <dbReference type="ARBA" id="ARBA00023319"/>
    </source>
</evidence>
<protein>
    <recommendedName>
        <fullName evidence="5">Ig-like domain-containing protein</fullName>
    </recommendedName>
</protein>
<reference evidence="6" key="3">
    <citation type="submission" date="2025-09" db="UniProtKB">
        <authorList>
            <consortium name="Ensembl"/>
        </authorList>
    </citation>
    <scope>IDENTIFICATION</scope>
</reference>
<keyword evidence="2 4" id="KW-0472">Membrane</keyword>
<dbReference type="Pfam" id="PF07686">
    <property type="entry name" value="V-set"/>
    <property type="match status" value="1"/>
</dbReference>
<dbReference type="AlphaFoldDB" id="A0AAZ1XND8"/>
<dbReference type="Pfam" id="PF22705">
    <property type="entry name" value="C2-set_3"/>
    <property type="match status" value="1"/>
</dbReference>
<feature type="domain" description="Ig-like" evidence="5">
    <location>
        <begin position="43"/>
        <end position="142"/>
    </location>
</feature>
<evidence type="ECO:0000313" key="7">
    <source>
        <dbReference type="Proteomes" id="UP000472276"/>
    </source>
</evidence>
<accession>A0AAZ1XND8</accession>
<dbReference type="GO" id="GO:0050852">
    <property type="term" value="P:T cell receptor signaling pathway"/>
    <property type="evidence" value="ECO:0007669"/>
    <property type="project" value="TreeGrafter"/>
</dbReference>
<dbReference type="Ensembl" id="ENSOABT00000080597.1">
    <property type="protein sequence ID" value="ENSOABP00000069110.1"/>
    <property type="gene ID" value="ENSOABG00000010132.2"/>
</dbReference>
<reference evidence="6" key="2">
    <citation type="submission" date="2025-08" db="UniProtKB">
        <authorList>
            <consortium name="Ensembl"/>
        </authorList>
    </citation>
    <scope>IDENTIFICATION</scope>
</reference>
<name>A0AAZ1XND8_OREAU</name>
<comment type="subcellular location">
    <subcellularLocation>
        <location evidence="1">Membrane</location>
    </subcellularLocation>
</comment>
<dbReference type="PANTHER" id="PTHR24100:SF151">
    <property type="entry name" value="ICOS LIGAND"/>
    <property type="match status" value="1"/>
</dbReference>
<proteinExistence type="predicted"/>
<dbReference type="InterPro" id="IPR003599">
    <property type="entry name" value="Ig_sub"/>
</dbReference>
<dbReference type="SUPFAM" id="SSF48726">
    <property type="entry name" value="Immunoglobulin"/>
    <property type="match status" value="2"/>
</dbReference>
<dbReference type="GeneID" id="120439801"/>
<dbReference type="InterPro" id="IPR036179">
    <property type="entry name" value="Ig-like_dom_sf"/>
</dbReference>
<dbReference type="GO" id="GO:0009897">
    <property type="term" value="C:external side of plasma membrane"/>
    <property type="evidence" value="ECO:0007669"/>
    <property type="project" value="TreeGrafter"/>
</dbReference>
<evidence type="ECO:0000256" key="2">
    <source>
        <dbReference type="ARBA" id="ARBA00023136"/>
    </source>
</evidence>
<keyword evidence="4" id="KW-0812">Transmembrane</keyword>
<keyword evidence="4" id="KW-1133">Transmembrane helix</keyword>
<dbReference type="PROSITE" id="PS50835">
    <property type="entry name" value="IG_LIKE"/>
    <property type="match status" value="2"/>
</dbReference>
<dbReference type="InterPro" id="IPR053896">
    <property type="entry name" value="BTN3A2-like_Ig-C"/>
</dbReference>
<dbReference type="PANTHER" id="PTHR24100">
    <property type="entry name" value="BUTYROPHILIN"/>
    <property type="match status" value="1"/>
</dbReference>
<feature type="domain" description="Ig-like" evidence="5">
    <location>
        <begin position="165"/>
        <end position="245"/>
    </location>
</feature>